<name>A0A7V5U1D8_9PROT</name>
<evidence type="ECO:0000313" key="6">
    <source>
        <dbReference type="EMBL" id="HHI89024.1"/>
    </source>
</evidence>
<evidence type="ECO:0000259" key="5">
    <source>
        <dbReference type="PROSITE" id="PS51194"/>
    </source>
</evidence>
<evidence type="ECO:0000256" key="1">
    <source>
        <dbReference type="ARBA" id="ARBA00022741"/>
    </source>
</evidence>
<comment type="caution">
    <text evidence="6">The sequence shown here is derived from an EMBL/GenBank/DDBJ whole genome shotgun (WGS) entry which is preliminary data.</text>
</comment>
<feature type="non-terminal residue" evidence="6">
    <location>
        <position position="499"/>
    </location>
</feature>
<keyword evidence="2" id="KW-0378">Hydrolase</keyword>
<feature type="domain" description="Helicase C-terminal" evidence="5">
    <location>
        <begin position="158"/>
        <end position="323"/>
    </location>
</feature>
<dbReference type="GO" id="GO:0004386">
    <property type="term" value="F:helicase activity"/>
    <property type="evidence" value="ECO:0007669"/>
    <property type="project" value="UniProtKB-KW"/>
</dbReference>
<protein>
    <recommendedName>
        <fullName evidence="5">Helicase C-terminal domain-containing protein</fullName>
    </recommendedName>
</protein>
<dbReference type="PANTHER" id="PTHR12131">
    <property type="entry name" value="ATP-DEPENDENT RNA AND DNA HELICASE"/>
    <property type="match status" value="1"/>
</dbReference>
<dbReference type="AlphaFoldDB" id="A0A7V5U1D8"/>
<keyword evidence="3" id="KW-0347">Helicase</keyword>
<proteinExistence type="predicted"/>
<reference evidence="6" key="1">
    <citation type="journal article" date="2020" name="mSystems">
        <title>Genome- and Community-Level Interaction Insights into Carbon Utilization and Element Cycling Functions of Hydrothermarchaeota in Hydrothermal Sediment.</title>
        <authorList>
            <person name="Zhou Z."/>
            <person name="Liu Y."/>
            <person name="Xu W."/>
            <person name="Pan J."/>
            <person name="Luo Z.H."/>
            <person name="Li M."/>
        </authorList>
    </citation>
    <scope>NUCLEOTIDE SEQUENCE [LARGE SCALE GENOMIC DNA]</scope>
    <source>
        <strain evidence="6">HyVt-538</strain>
    </source>
</reference>
<dbReference type="InterPro" id="IPR055206">
    <property type="entry name" value="DEXQc_SUV3"/>
</dbReference>
<dbReference type="InterPro" id="IPR050699">
    <property type="entry name" value="RNA-DNA_Helicase"/>
</dbReference>
<dbReference type="EMBL" id="DROP01000246">
    <property type="protein sequence ID" value="HHI89024.1"/>
    <property type="molecule type" value="Genomic_DNA"/>
</dbReference>
<dbReference type="Gene3D" id="3.40.50.300">
    <property type="entry name" value="P-loop containing nucleotide triphosphate hydrolases"/>
    <property type="match status" value="2"/>
</dbReference>
<sequence>MSSSSQITAVLGATNTGKTHYALERLLGRASGVMGLPLRLLAREIYDKAVAQKGEAAIALRTGEEKIIPPHARFVICTTEAMPMTEIRAGQFASVVIDEVQMMAHSERGHVFTDRVLHARGTEETLLLGAETVRDLLGRLIPNIRFLHRERFSALTYTGHTKLTRLPKRSVIVAFSSAEVYALAELMRRHYGGTALVMGNLSPMARNAQAALYQSGEVDYMVATDAIGMGLNLDANHVAFAALRKFDGQRRRFLSAHEIGQIAGRAGRFRTPGTFGTTGNSLPLDEDIVARVENHSFEPVSRAEWRSTDLDMSSVPDLLNSLARPPSMAGLRRIAPATDELVLERLVSLGLVDNRLGGPDDVKRLWEVCQIPDFQDLGPEGHARLVGTVFEHLCDNGGHLPEAFIERNIKRLDETGGTADMLSARLSAIRIWRFITLKPYWLKAGGNWENLAQSVESRLSTALHTKLVAQFIDKRTSVLLKSLGEKPFMEAEITQDGEV</sequence>
<gene>
    <name evidence="6" type="ORF">ENK01_03640</name>
</gene>
<accession>A0A7V5U1D8</accession>
<dbReference type="Proteomes" id="UP000885806">
    <property type="component" value="Unassembled WGS sequence"/>
</dbReference>
<dbReference type="GO" id="GO:0005524">
    <property type="term" value="F:ATP binding"/>
    <property type="evidence" value="ECO:0007669"/>
    <property type="project" value="UniProtKB-KW"/>
</dbReference>
<keyword evidence="1" id="KW-0547">Nucleotide-binding</keyword>
<evidence type="ECO:0000256" key="2">
    <source>
        <dbReference type="ARBA" id="ARBA00022801"/>
    </source>
</evidence>
<dbReference type="InterPro" id="IPR027417">
    <property type="entry name" value="P-loop_NTPase"/>
</dbReference>
<dbReference type="PROSITE" id="PS51194">
    <property type="entry name" value="HELICASE_CTER"/>
    <property type="match status" value="1"/>
</dbReference>
<organism evidence="6">
    <name type="scientific">Hellea balneolensis</name>
    <dbReference type="NCBI Taxonomy" id="287478"/>
    <lineage>
        <taxon>Bacteria</taxon>
        <taxon>Pseudomonadati</taxon>
        <taxon>Pseudomonadota</taxon>
        <taxon>Alphaproteobacteria</taxon>
        <taxon>Maricaulales</taxon>
        <taxon>Robiginitomaculaceae</taxon>
        <taxon>Hellea</taxon>
    </lineage>
</organism>
<dbReference type="GO" id="GO:0016787">
    <property type="term" value="F:hydrolase activity"/>
    <property type="evidence" value="ECO:0007669"/>
    <property type="project" value="UniProtKB-KW"/>
</dbReference>
<dbReference type="Pfam" id="PF00271">
    <property type="entry name" value="Helicase_C"/>
    <property type="match status" value="1"/>
</dbReference>
<dbReference type="Pfam" id="PF22527">
    <property type="entry name" value="DEXQc_Suv3"/>
    <property type="match status" value="1"/>
</dbReference>
<keyword evidence="4" id="KW-0067">ATP-binding</keyword>
<evidence type="ECO:0000256" key="4">
    <source>
        <dbReference type="ARBA" id="ARBA00022840"/>
    </source>
</evidence>
<dbReference type="SUPFAM" id="SSF52540">
    <property type="entry name" value="P-loop containing nucleoside triphosphate hydrolases"/>
    <property type="match status" value="2"/>
</dbReference>
<dbReference type="InterPro" id="IPR001650">
    <property type="entry name" value="Helicase_C-like"/>
</dbReference>
<dbReference type="SMART" id="SM00490">
    <property type="entry name" value="HELICc"/>
    <property type="match status" value="1"/>
</dbReference>
<dbReference type="PANTHER" id="PTHR12131:SF1">
    <property type="entry name" value="ATP-DEPENDENT RNA HELICASE SUPV3L1, MITOCHONDRIAL-RELATED"/>
    <property type="match status" value="1"/>
</dbReference>
<evidence type="ECO:0000256" key="3">
    <source>
        <dbReference type="ARBA" id="ARBA00022806"/>
    </source>
</evidence>